<accession>A0A5S3XST7</accession>
<reference evidence="3 5" key="1">
    <citation type="submission" date="2017-12" db="EMBL/GenBank/DDBJ databases">
        <authorList>
            <person name="Paulsen S."/>
            <person name="Gram L.K."/>
        </authorList>
    </citation>
    <scope>NUCLEOTIDE SEQUENCE [LARGE SCALE GENOMIC DNA]</scope>
    <source>
        <strain evidence="3 5">S2231</strain>
        <strain evidence="2">S2233</strain>
    </source>
</reference>
<dbReference type="Proteomes" id="UP000305730">
    <property type="component" value="Unassembled WGS sequence"/>
</dbReference>
<protein>
    <submittedName>
        <fullName evidence="3">Uncharacterized protein</fullName>
    </submittedName>
</protein>
<dbReference type="RefSeq" id="WP_138595925.1">
    <property type="nucleotide sequence ID" value="NZ_PNCK01000022.1"/>
</dbReference>
<feature type="transmembrane region" description="Helical" evidence="1">
    <location>
        <begin position="129"/>
        <end position="148"/>
    </location>
</feature>
<comment type="caution">
    <text evidence="3">The sequence shown here is derived from an EMBL/GenBank/DDBJ whole genome shotgun (WGS) entry which is preliminary data.</text>
</comment>
<dbReference type="AlphaFoldDB" id="A0A5S3XST7"/>
<dbReference type="EMBL" id="PNCK01000022">
    <property type="protein sequence ID" value="TMP44345.1"/>
    <property type="molecule type" value="Genomic_DNA"/>
</dbReference>
<evidence type="ECO:0000313" key="3">
    <source>
        <dbReference type="EMBL" id="TMP60760.1"/>
    </source>
</evidence>
<feature type="transmembrane region" description="Helical" evidence="1">
    <location>
        <begin position="101"/>
        <end position="122"/>
    </location>
</feature>
<evidence type="ECO:0000313" key="5">
    <source>
        <dbReference type="Proteomes" id="UP000307706"/>
    </source>
</evidence>
<proteinExistence type="predicted"/>
<keyword evidence="4" id="KW-1185">Reference proteome</keyword>
<reference evidence="5" key="2">
    <citation type="submission" date="2019-06" db="EMBL/GenBank/DDBJ databases">
        <title>Co-occurence of chitin degradation, pigmentation and bioactivity in marine Pseudoalteromonas.</title>
        <authorList>
            <person name="Sonnenschein E.C."/>
            <person name="Bech P.K."/>
        </authorList>
    </citation>
    <scope>NUCLEOTIDE SEQUENCE [LARGE SCALE GENOMIC DNA]</scope>
    <source>
        <strain evidence="5">S2231</strain>
        <strain evidence="2">S2233</strain>
    </source>
</reference>
<gene>
    <name evidence="3" type="ORF">CWB96_06085</name>
    <name evidence="2" type="ORF">CWB97_06580</name>
</gene>
<name>A0A5S3XST7_9GAMM</name>
<dbReference type="Proteomes" id="UP000307706">
    <property type="component" value="Unassembled WGS sequence"/>
</dbReference>
<evidence type="ECO:0000313" key="2">
    <source>
        <dbReference type="EMBL" id="TMP44345.1"/>
    </source>
</evidence>
<feature type="transmembrane region" description="Helical" evidence="1">
    <location>
        <begin position="59"/>
        <end position="81"/>
    </location>
</feature>
<organism evidence="3 5">
    <name type="scientific">Pseudoalteromonas citrea</name>
    <dbReference type="NCBI Taxonomy" id="43655"/>
    <lineage>
        <taxon>Bacteria</taxon>
        <taxon>Pseudomonadati</taxon>
        <taxon>Pseudomonadota</taxon>
        <taxon>Gammaproteobacteria</taxon>
        <taxon>Alteromonadales</taxon>
        <taxon>Pseudoalteromonadaceae</taxon>
        <taxon>Pseudoalteromonas</taxon>
    </lineage>
</organism>
<sequence>MAKITVSKRVLNWIARHGKRPMAIPALSLLSVGDFFIPALPTQTSVMLLAWLQPKKAWLIAFLFALASAIGTSLLAALALMLDNYLISFVPSEGSKGYEHWQWLTGLVQEYGLIALATLCLLPTPPRTLVVLSILSGLSISAVIAMVFMGKLVWFFAVVTFVCMAPTWLSKVPWIGKFVSKQRHRASSAVTTRNINT</sequence>
<evidence type="ECO:0000256" key="1">
    <source>
        <dbReference type="SAM" id="Phobius"/>
    </source>
</evidence>
<reference evidence="3" key="3">
    <citation type="submission" date="2019-09" db="EMBL/GenBank/DDBJ databases">
        <title>Co-occurence of chitin degradation, pigmentation and bioactivity in marine Pseudoalteromonas.</title>
        <authorList>
            <person name="Sonnenschein E.C."/>
            <person name="Bech P.K."/>
        </authorList>
    </citation>
    <scope>NUCLEOTIDE SEQUENCE</scope>
    <source>
        <strain evidence="3">S2231</strain>
        <strain evidence="4">S2233</strain>
    </source>
</reference>
<keyword evidence="1" id="KW-1133">Transmembrane helix</keyword>
<dbReference type="EMBL" id="PNCL01000022">
    <property type="protein sequence ID" value="TMP60760.1"/>
    <property type="molecule type" value="Genomic_DNA"/>
</dbReference>
<evidence type="ECO:0000313" key="4">
    <source>
        <dbReference type="Proteomes" id="UP000305730"/>
    </source>
</evidence>
<feature type="transmembrane region" description="Helical" evidence="1">
    <location>
        <begin position="154"/>
        <end position="175"/>
    </location>
</feature>
<dbReference type="OrthoDB" id="6315780at2"/>
<keyword evidence="1" id="KW-0812">Transmembrane</keyword>
<keyword evidence="1" id="KW-0472">Membrane</keyword>